<evidence type="ECO:0000313" key="11">
    <source>
        <dbReference type="Proteomes" id="UP001652621"/>
    </source>
</evidence>
<dbReference type="eggNOG" id="KOG1052">
    <property type="taxonomic scope" value="Eukaryota"/>
</dbReference>
<dbReference type="OrthoDB" id="8050636at2759"/>
<gene>
    <name evidence="10" type="primary">101890474</name>
    <name evidence="12" type="synonym">LOC101890474</name>
</gene>
<keyword evidence="11" id="KW-1185">Reference proteome</keyword>
<sequence>MNVTNLFNFGQTRLEESQINQYDMNAVVAQSLCRIIQNFFMEMTTSFMIVISTRRRRTFYFFLNVLEFIFDMIPDLNAQLVFVDHKNPQRIEGPRFYNLLLIDSYEAFLDIDPIAYTKQYDTSEYYHMFLMQNDLIILEEMEKIFRYCWQNQIVNCNIQIQNRKSELHLYTYFPFGWGTCNSTRPQHINQFVDGKWLRRPYFHAKTNNFYGCPLIGVVRCTRPYVYYDENGEFTGFEVAIVKEFARVLNFTLILKEAEDDDRNYPALRGGLLMLANRTADFVFGYYRKRSLTADLYTNTAPHYQSSIAAVINLRAHIFNTFEVLAYPFRLYTWSAIIGCGASILLVTRLVRFQRPKSMRTFSMLTSAFGLPVRETIKHRHSYFMLGPWIWGTFLLRSIYSGLLYYLFSNDIYHKLPLNLGDATNQNYISVLNRFTFYDVANIPFYHDRSRHNLQPIILNSSDELAAIKYVEENLSRNLYAVISKEFLMHYAQESGKVALFYVIPETVMKQQITIYFTKHTILAYRFEKMIMDLKSSGLQRYYIKRYFDSKTMMNSYKEDDEMIEQKDLLGIYVICGALQLLAVLTFLLELLSQKITKLRVLFD</sequence>
<dbReference type="GeneID" id="101890474"/>
<dbReference type="Proteomes" id="UP001652621">
    <property type="component" value="Unplaced"/>
</dbReference>
<dbReference type="AlphaFoldDB" id="A0A1I8MRV1"/>
<evidence type="ECO:0000256" key="7">
    <source>
        <dbReference type="ARBA" id="ARBA00023180"/>
    </source>
</evidence>
<evidence type="ECO:0000256" key="6">
    <source>
        <dbReference type="ARBA" id="ARBA00023170"/>
    </source>
</evidence>
<evidence type="ECO:0000256" key="5">
    <source>
        <dbReference type="ARBA" id="ARBA00023136"/>
    </source>
</evidence>
<name>A0A1I8MRV1_MUSDO</name>
<dbReference type="GO" id="GO:0005886">
    <property type="term" value="C:plasma membrane"/>
    <property type="evidence" value="ECO:0007669"/>
    <property type="project" value="UniProtKB-SubCell"/>
</dbReference>
<reference evidence="10" key="1">
    <citation type="submission" date="2020-05" db="UniProtKB">
        <authorList>
            <consortium name="EnsemblMetazoa"/>
        </authorList>
    </citation>
    <scope>IDENTIFICATION</scope>
    <source>
        <strain evidence="10">Aabys</strain>
    </source>
</reference>
<dbReference type="InterPro" id="IPR052192">
    <property type="entry name" value="Insect_Ionotropic_Sensory_Rcpt"/>
</dbReference>
<feature type="transmembrane region" description="Helical" evidence="8">
    <location>
        <begin position="569"/>
        <end position="591"/>
    </location>
</feature>
<evidence type="ECO:0000259" key="9">
    <source>
        <dbReference type="Pfam" id="PF24061"/>
    </source>
</evidence>
<evidence type="ECO:0000256" key="2">
    <source>
        <dbReference type="ARBA" id="ARBA00022475"/>
    </source>
</evidence>
<protein>
    <submittedName>
        <fullName evidence="12">Uncharacterized protein LOC101890474</fullName>
    </submittedName>
</protein>
<evidence type="ECO:0000256" key="8">
    <source>
        <dbReference type="SAM" id="Phobius"/>
    </source>
</evidence>
<accession>A0A1I8MRV1</accession>
<dbReference type="VEuPathDB" id="VectorBase:MDOA007819"/>
<evidence type="ECO:0000313" key="10">
    <source>
        <dbReference type="EnsemblMetazoa" id="MDOA007819-PA"/>
    </source>
</evidence>
<evidence type="ECO:0000313" key="12">
    <source>
        <dbReference type="RefSeq" id="XP_005178130.1"/>
    </source>
</evidence>
<proteinExistence type="predicted"/>
<dbReference type="PANTHER" id="PTHR42643:SF30">
    <property type="entry name" value="IONOTROPIC RECEPTOR 40A-RELATED"/>
    <property type="match status" value="1"/>
</dbReference>
<keyword evidence="2" id="KW-1003">Cell membrane</keyword>
<dbReference type="Gene3D" id="3.40.190.10">
    <property type="entry name" value="Periplasmic binding protein-like II"/>
    <property type="match status" value="1"/>
</dbReference>
<feature type="transmembrane region" description="Helical" evidence="8">
    <location>
        <begin position="330"/>
        <end position="350"/>
    </location>
</feature>
<dbReference type="EnsemblMetazoa" id="MDOA007819-RA">
    <property type="protein sequence ID" value="MDOA007819-PA"/>
    <property type="gene ID" value="MDOA007819"/>
</dbReference>
<dbReference type="RefSeq" id="XP_005178130.1">
    <property type="nucleotide sequence ID" value="XM_005178073.2"/>
</dbReference>
<dbReference type="Pfam" id="PF24061">
    <property type="entry name" value="LBD_receptor"/>
    <property type="match status" value="1"/>
</dbReference>
<keyword evidence="3 8" id="KW-0812">Transmembrane</keyword>
<dbReference type="InterPro" id="IPR056198">
    <property type="entry name" value="LBD_receptor"/>
</dbReference>
<feature type="transmembrane region" description="Helical" evidence="8">
    <location>
        <begin position="382"/>
        <end position="407"/>
    </location>
</feature>
<feature type="domain" description="Putative ionotropic receptor ligand binding" evidence="9">
    <location>
        <begin position="22"/>
        <end position="206"/>
    </location>
</feature>
<comment type="subcellular location">
    <subcellularLocation>
        <location evidence="1">Cell membrane</location>
        <topology evidence="1">Multi-pass membrane protein</topology>
    </subcellularLocation>
</comment>
<evidence type="ECO:0000256" key="3">
    <source>
        <dbReference type="ARBA" id="ARBA00022692"/>
    </source>
</evidence>
<keyword evidence="5 8" id="KW-0472">Membrane</keyword>
<dbReference type="PANTHER" id="PTHR42643">
    <property type="entry name" value="IONOTROPIC RECEPTOR 20A-RELATED"/>
    <property type="match status" value="1"/>
</dbReference>
<dbReference type="VEuPathDB" id="VectorBase:MDOMA2_019878"/>
<evidence type="ECO:0000256" key="4">
    <source>
        <dbReference type="ARBA" id="ARBA00022989"/>
    </source>
</evidence>
<dbReference type="SUPFAM" id="SSF53850">
    <property type="entry name" value="Periplasmic binding protein-like II"/>
    <property type="match status" value="1"/>
</dbReference>
<reference evidence="12" key="2">
    <citation type="submission" date="2025-04" db="UniProtKB">
        <authorList>
            <consortium name="RefSeq"/>
        </authorList>
    </citation>
    <scope>IDENTIFICATION</scope>
    <source>
        <strain evidence="12">Aabys</strain>
    </source>
</reference>
<evidence type="ECO:0000256" key="1">
    <source>
        <dbReference type="ARBA" id="ARBA00004651"/>
    </source>
</evidence>
<keyword evidence="6" id="KW-0675">Receptor</keyword>
<organism evidence="10">
    <name type="scientific">Musca domestica</name>
    <name type="common">House fly</name>
    <dbReference type="NCBI Taxonomy" id="7370"/>
    <lineage>
        <taxon>Eukaryota</taxon>
        <taxon>Metazoa</taxon>
        <taxon>Ecdysozoa</taxon>
        <taxon>Arthropoda</taxon>
        <taxon>Hexapoda</taxon>
        <taxon>Insecta</taxon>
        <taxon>Pterygota</taxon>
        <taxon>Neoptera</taxon>
        <taxon>Endopterygota</taxon>
        <taxon>Diptera</taxon>
        <taxon>Brachycera</taxon>
        <taxon>Muscomorpha</taxon>
        <taxon>Muscoidea</taxon>
        <taxon>Muscidae</taxon>
        <taxon>Musca</taxon>
    </lineage>
</organism>
<dbReference type="KEGG" id="mde:101890474"/>
<keyword evidence="4 8" id="KW-1133">Transmembrane helix</keyword>
<keyword evidence="7" id="KW-0325">Glycoprotein</keyword>